<organism evidence="1">
    <name type="scientific">marine sediment metagenome</name>
    <dbReference type="NCBI Taxonomy" id="412755"/>
    <lineage>
        <taxon>unclassified sequences</taxon>
        <taxon>metagenomes</taxon>
        <taxon>ecological metagenomes</taxon>
    </lineage>
</organism>
<protein>
    <submittedName>
        <fullName evidence="1">Uncharacterized protein</fullName>
    </submittedName>
</protein>
<sequence>MKLKGLTKDQLKNRLNYLEKTNPSSRWIKYIRYQLKQIVKEKS</sequence>
<name>A0A0F9MBU2_9ZZZZ</name>
<comment type="caution">
    <text evidence="1">The sequence shown here is derived from an EMBL/GenBank/DDBJ whole genome shotgun (WGS) entry which is preliminary data.</text>
</comment>
<gene>
    <name evidence="1" type="ORF">LCGC14_1093300</name>
</gene>
<dbReference type="EMBL" id="LAZR01004872">
    <property type="protein sequence ID" value="KKN04835.1"/>
    <property type="molecule type" value="Genomic_DNA"/>
</dbReference>
<accession>A0A0F9MBU2</accession>
<proteinExistence type="predicted"/>
<evidence type="ECO:0000313" key="1">
    <source>
        <dbReference type="EMBL" id="KKN04835.1"/>
    </source>
</evidence>
<reference evidence="1" key="1">
    <citation type="journal article" date="2015" name="Nature">
        <title>Complex archaea that bridge the gap between prokaryotes and eukaryotes.</title>
        <authorList>
            <person name="Spang A."/>
            <person name="Saw J.H."/>
            <person name="Jorgensen S.L."/>
            <person name="Zaremba-Niedzwiedzka K."/>
            <person name="Martijn J."/>
            <person name="Lind A.E."/>
            <person name="van Eijk R."/>
            <person name="Schleper C."/>
            <person name="Guy L."/>
            <person name="Ettema T.J."/>
        </authorList>
    </citation>
    <scope>NUCLEOTIDE SEQUENCE</scope>
</reference>
<dbReference type="AlphaFoldDB" id="A0A0F9MBU2"/>